<dbReference type="RefSeq" id="WP_382378642.1">
    <property type="nucleotide sequence ID" value="NZ_JBHRZI010000032.1"/>
</dbReference>
<organism evidence="1 2">
    <name type="scientific">Lentzea rhizosphaerae</name>
    <dbReference type="NCBI Taxonomy" id="2041025"/>
    <lineage>
        <taxon>Bacteria</taxon>
        <taxon>Bacillati</taxon>
        <taxon>Actinomycetota</taxon>
        <taxon>Actinomycetes</taxon>
        <taxon>Pseudonocardiales</taxon>
        <taxon>Pseudonocardiaceae</taxon>
        <taxon>Lentzea</taxon>
    </lineage>
</organism>
<dbReference type="InterPro" id="IPR024747">
    <property type="entry name" value="Pyridox_Oxase-rel"/>
</dbReference>
<dbReference type="EMBL" id="JBHRZI010000032">
    <property type="protein sequence ID" value="MFC3897157.1"/>
    <property type="molecule type" value="Genomic_DNA"/>
</dbReference>
<accession>A0ABV8C558</accession>
<reference evidence="2" key="1">
    <citation type="journal article" date="2019" name="Int. J. Syst. Evol. Microbiol.">
        <title>The Global Catalogue of Microorganisms (GCM) 10K type strain sequencing project: providing services to taxonomists for standard genome sequencing and annotation.</title>
        <authorList>
            <consortium name="The Broad Institute Genomics Platform"/>
            <consortium name="The Broad Institute Genome Sequencing Center for Infectious Disease"/>
            <person name="Wu L."/>
            <person name="Ma J."/>
        </authorList>
    </citation>
    <scope>NUCLEOTIDE SEQUENCE [LARGE SCALE GENOMIC DNA]</scope>
    <source>
        <strain evidence="2">CGMCC 4.7405</strain>
    </source>
</reference>
<keyword evidence="2" id="KW-1185">Reference proteome</keyword>
<dbReference type="Gene3D" id="2.30.110.10">
    <property type="entry name" value="Electron Transport, Fmn-binding Protein, Chain A"/>
    <property type="match status" value="1"/>
</dbReference>
<protein>
    <submittedName>
        <fullName evidence="1">Pyridoxamine 5'-phosphate oxidase family protein</fullName>
    </submittedName>
</protein>
<dbReference type="Proteomes" id="UP001595690">
    <property type="component" value="Unassembled WGS sequence"/>
</dbReference>
<evidence type="ECO:0000313" key="2">
    <source>
        <dbReference type="Proteomes" id="UP001595690"/>
    </source>
</evidence>
<proteinExistence type="predicted"/>
<gene>
    <name evidence="1" type="ORF">ACFOWZ_37255</name>
</gene>
<comment type="caution">
    <text evidence="1">The sequence shown here is derived from an EMBL/GenBank/DDBJ whole genome shotgun (WGS) entry which is preliminary data.</text>
</comment>
<dbReference type="SUPFAM" id="SSF50475">
    <property type="entry name" value="FMN-binding split barrel"/>
    <property type="match status" value="1"/>
</dbReference>
<name>A0ABV8C558_9PSEU</name>
<sequence length="131" mass="14301">MTVAHELTNSECWDLLDRVSLGRLLYTSAGLPLAQPVRFVARNKVVLLSLDQCTVTRVFPAGFEFVAFQADDFVDGVETGHSVTVYGRAQVVSHQRRSRAEGAGLPSHEGKAVHACVAPTHLCGRQLDLRT</sequence>
<dbReference type="Pfam" id="PF12900">
    <property type="entry name" value="Pyridox_ox_2"/>
    <property type="match status" value="1"/>
</dbReference>
<dbReference type="InterPro" id="IPR012349">
    <property type="entry name" value="Split_barrel_FMN-bd"/>
</dbReference>
<evidence type="ECO:0000313" key="1">
    <source>
        <dbReference type="EMBL" id="MFC3897157.1"/>
    </source>
</evidence>